<evidence type="ECO:0000256" key="2">
    <source>
        <dbReference type="ARBA" id="ARBA00022801"/>
    </source>
</evidence>
<dbReference type="Pfam" id="PF00293">
    <property type="entry name" value="NUDIX"/>
    <property type="match status" value="1"/>
</dbReference>
<gene>
    <name evidence="5" type="ORF">ACFSVN_09275</name>
</gene>
<comment type="cofactor">
    <cofactor evidence="1">
        <name>Mg(2+)</name>
        <dbReference type="ChEBI" id="CHEBI:18420"/>
    </cofactor>
</comment>
<dbReference type="PANTHER" id="PTHR43046">
    <property type="entry name" value="GDP-MANNOSE MANNOSYL HYDROLASE"/>
    <property type="match status" value="1"/>
</dbReference>
<keyword evidence="6" id="KW-1185">Reference proteome</keyword>
<dbReference type="Gene3D" id="3.90.79.10">
    <property type="entry name" value="Nucleoside Triphosphate Pyrophosphohydrolase"/>
    <property type="match status" value="1"/>
</dbReference>
<evidence type="ECO:0000313" key="5">
    <source>
        <dbReference type="EMBL" id="MFD2532633.1"/>
    </source>
</evidence>
<protein>
    <submittedName>
        <fullName evidence="5">NUDIX domain-containing protein</fullName>
    </submittedName>
</protein>
<dbReference type="PROSITE" id="PS00893">
    <property type="entry name" value="NUDIX_BOX"/>
    <property type="match status" value="1"/>
</dbReference>
<reference evidence="6" key="1">
    <citation type="journal article" date="2019" name="Int. J. Syst. Evol. Microbiol.">
        <title>The Global Catalogue of Microorganisms (GCM) 10K type strain sequencing project: providing services to taxonomists for standard genome sequencing and annotation.</title>
        <authorList>
            <consortium name="The Broad Institute Genomics Platform"/>
            <consortium name="The Broad Institute Genome Sequencing Center for Infectious Disease"/>
            <person name="Wu L."/>
            <person name="Ma J."/>
        </authorList>
    </citation>
    <scope>NUCLEOTIDE SEQUENCE [LARGE SCALE GENOMIC DNA]</scope>
    <source>
        <strain evidence="6">KCTC 52042</strain>
    </source>
</reference>
<evidence type="ECO:0000313" key="6">
    <source>
        <dbReference type="Proteomes" id="UP001597460"/>
    </source>
</evidence>
<dbReference type="Proteomes" id="UP001597460">
    <property type="component" value="Unassembled WGS sequence"/>
</dbReference>
<dbReference type="InterPro" id="IPR015797">
    <property type="entry name" value="NUDIX_hydrolase-like_dom_sf"/>
</dbReference>
<evidence type="ECO:0000256" key="3">
    <source>
        <dbReference type="RuleBase" id="RU003476"/>
    </source>
</evidence>
<evidence type="ECO:0000256" key="1">
    <source>
        <dbReference type="ARBA" id="ARBA00001946"/>
    </source>
</evidence>
<name>A0ABW5JMD3_9BACT</name>
<evidence type="ECO:0000259" key="4">
    <source>
        <dbReference type="PROSITE" id="PS51462"/>
    </source>
</evidence>
<sequence>MTEGQYSGKLRVRSCGLLFEKDKILLVELKSPITNQWTWMPPGGGVEFGESLEEALTREFLEETGLKVDVQKQVQIHELIEPPIHAIEFYYLVERMSGDIQLGADPEMLKQHQILRDIGFFSKDEIEDLNIKPDFLRRISWESFC</sequence>
<comment type="similarity">
    <text evidence="3">Belongs to the Nudix hydrolase family.</text>
</comment>
<accession>A0ABW5JMD3</accession>
<dbReference type="EMBL" id="JBHULI010000024">
    <property type="protein sequence ID" value="MFD2532633.1"/>
    <property type="molecule type" value="Genomic_DNA"/>
</dbReference>
<proteinExistence type="inferred from homology"/>
<dbReference type="RefSeq" id="WP_390301389.1">
    <property type="nucleotide sequence ID" value="NZ_JBHULI010000024.1"/>
</dbReference>
<comment type="caution">
    <text evidence="5">The sequence shown here is derived from an EMBL/GenBank/DDBJ whole genome shotgun (WGS) entry which is preliminary data.</text>
</comment>
<dbReference type="PANTHER" id="PTHR43046:SF14">
    <property type="entry name" value="MUTT_NUDIX FAMILY PROTEIN"/>
    <property type="match status" value="1"/>
</dbReference>
<dbReference type="PRINTS" id="PR00502">
    <property type="entry name" value="NUDIXFAMILY"/>
</dbReference>
<feature type="domain" description="Nudix hydrolase" evidence="4">
    <location>
        <begin position="8"/>
        <end position="143"/>
    </location>
</feature>
<organism evidence="5 6">
    <name type="scientific">Gracilimonas halophila</name>
    <dbReference type="NCBI Taxonomy" id="1834464"/>
    <lineage>
        <taxon>Bacteria</taxon>
        <taxon>Pseudomonadati</taxon>
        <taxon>Balneolota</taxon>
        <taxon>Balneolia</taxon>
        <taxon>Balneolales</taxon>
        <taxon>Balneolaceae</taxon>
        <taxon>Gracilimonas</taxon>
    </lineage>
</organism>
<dbReference type="PROSITE" id="PS51462">
    <property type="entry name" value="NUDIX"/>
    <property type="match status" value="1"/>
</dbReference>
<keyword evidence="2 3" id="KW-0378">Hydrolase</keyword>
<dbReference type="InterPro" id="IPR000086">
    <property type="entry name" value="NUDIX_hydrolase_dom"/>
</dbReference>
<dbReference type="InterPro" id="IPR020084">
    <property type="entry name" value="NUDIX_hydrolase_CS"/>
</dbReference>
<dbReference type="InterPro" id="IPR020476">
    <property type="entry name" value="Nudix_hydrolase"/>
</dbReference>
<dbReference type="SUPFAM" id="SSF55811">
    <property type="entry name" value="Nudix"/>
    <property type="match status" value="1"/>
</dbReference>